<organism evidence="3 4">
    <name type="scientific">Butyrivibrio hungatei DSM 14810</name>
    <dbReference type="NCBI Taxonomy" id="1121132"/>
    <lineage>
        <taxon>Bacteria</taxon>
        <taxon>Bacillati</taxon>
        <taxon>Bacillota</taxon>
        <taxon>Clostridia</taxon>
        <taxon>Lachnospirales</taxon>
        <taxon>Lachnospiraceae</taxon>
        <taxon>Butyrivibrio</taxon>
    </lineage>
</organism>
<evidence type="ECO:0000256" key="1">
    <source>
        <dbReference type="SAM" id="MobiDB-lite"/>
    </source>
</evidence>
<evidence type="ECO:0000313" key="3">
    <source>
        <dbReference type="EMBL" id="SHN48546.1"/>
    </source>
</evidence>
<feature type="compositionally biased region" description="Basic and acidic residues" evidence="1">
    <location>
        <begin position="35"/>
        <end position="57"/>
    </location>
</feature>
<gene>
    <name evidence="3" type="ORF">SAMN02745247_00080</name>
</gene>
<feature type="compositionally biased region" description="Polar residues" evidence="1">
    <location>
        <begin position="25"/>
        <end position="34"/>
    </location>
</feature>
<dbReference type="PROSITE" id="PS51257">
    <property type="entry name" value="PROKAR_LIPOPROTEIN"/>
    <property type="match status" value="1"/>
</dbReference>
<feature type="chain" id="PRO_5039091765" evidence="2">
    <location>
        <begin position="22"/>
        <end position="466"/>
    </location>
</feature>
<dbReference type="Gene3D" id="3.40.190.10">
    <property type="entry name" value="Periplasmic binding protein-like II"/>
    <property type="match status" value="2"/>
</dbReference>
<protein>
    <submittedName>
        <fullName evidence="3">Multiple sugar transport system substrate-binding protein</fullName>
    </submittedName>
</protein>
<dbReference type="EMBL" id="FRDH01000003">
    <property type="protein sequence ID" value="SHN48546.1"/>
    <property type="molecule type" value="Genomic_DNA"/>
</dbReference>
<accession>A0A1M7RR16</accession>
<keyword evidence="2" id="KW-0732">Signal</keyword>
<feature type="region of interest" description="Disordered" evidence="1">
    <location>
        <begin position="25"/>
        <end position="61"/>
    </location>
</feature>
<dbReference type="InterPro" id="IPR050490">
    <property type="entry name" value="Bact_solute-bd_prot1"/>
</dbReference>
<evidence type="ECO:0000256" key="2">
    <source>
        <dbReference type="SAM" id="SignalP"/>
    </source>
</evidence>
<reference evidence="3 4" key="1">
    <citation type="submission" date="2016-12" db="EMBL/GenBank/DDBJ databases">
        <authorList>
            <person name="Song W.-J."/>
            <person name="Kurnit D.M."/>
        </authorList>
    </citation>
    <scope>NUCLEOTIDE SEQUENCE [LARGE SCALE GENOMIC DNA]</scope>
    <source>
        <strain evidence="3 4">DSM 14810</strain>
    </source>
</reference>
<name>A0A1M7RR16_9FIRM</name>
<proteinExistence type="predicted"/>
<keyword evidence="3" id="KW-0813">Transport</keyword>
<keyword evidence="3" id="KW-0762">Sugar transport</keyword>
<evidence type="ECO:0000313" key="4">
    <source>
        <dbReference type="Proteomes" id="UP000184097"/>
    </source>
</evidence>
<dbReference type="PANTHER" id="PTHR43649:SF11">
    <property type="entry name" value="ABC TRANSPORTER SUBSTRATE-BINDING PROTEIN YESO-RELATED"/>
    <property type="match status" value="1"/>
</dbReference>
<dbReference type="InterPro" id="IPR006059">
    <property type="entry name" value="SBP"/>
</dbReference>
<sequence length="466" mass="50944">MKKKLVSIMMAATMIAGSLVGCGSQTDSTTANDSQTKDAAETSAKEETAATEDKAEDTSSDEPITLRMAWWGSQDRHDKTIAAIELYESLNPNVTIEYEYYSFDDYFTKLKTLVASDEVWDVFQLGGNFPMYIDKIYPLDEFIESGVVDVSKISEANLKTTRETDGTQLGLTNGINTYGIAYDPALFEEAGATLPTDDWTWEDYQKAADTITEKLGIFGSSTFLSSDFTAGCSTYIGQQGDLGQYSFFNLDLTGMGFDDPQMLAPFIQMRADMIKKGSYPDAGASAEVTNIENDFLVTGEAAMVWVAVNQFPTIYNACAEQGRELALAPLPKAVAGGNSGTLIQSSQMLCVSQDSEHKEAAAAFISWFENDVDCNNILQAERGIPANEDVREALSSSATKGQQIMYDYVDSVSKNPTPKEYNVLSPEGQDQVQDNYLNYIQQVASGEITAQEAAEKTYADAQAIFK</sequence>
<feature type="signal peptide" evidence="2">
    <location>
        <begin position="1"/>
        <end position="21"/>
    </location>
</feature>
<dbReference type="Pfam" id="PF01547">
    <property type="entry name" value="SBP_bac_1"/>
    <property type="match status" value="1"/>
</dbReference>
<dbReference type="RefSeq" id="WP_083572578.1">
    <property type="nucleotide sequence ID" value="NZ_FRDH01000003.1"/>
</dbReference>
<dbReference type="PANTHER" id="PTHR43649">
    <property type="entry name" value="ARABINOSE-BINDING PROTEIN-RELATED"/>
    <property type="match status" value="1"/>
</dbReference>
<dbReference type="AlphaFoldDB" id="A0A1M7RR16"/>
<dbReference type="SUPFAM" id="SSF53850">
    <property type="entry name" value="Periplasmic binding protein-like II"/>
    <property type="match status" value="1"/>
</dbReference>
<dbReference type="Proteomes" id="UP000184097">
    <property type="component" value="Unassembled WGS sequence"/>
</dbReference>